<proteinExistence type="predicted"/>
<dbReference type="AlphaFoldDB" id="A0A2P5E520"/>
<dbReference type="Pfam" id="PF22754">
    <property type="entry name" value="bHLH-TF_ACT-like_plant"/>
    <property type="match status" value="1"/>
</dbReference>
<gene>
    <name evidence="4" type="ORF">PanWU01x14_001750</name>
</gene>
<evidence type="ECO:0000313" key="4">
    <source>
        <dbReference type="EMBL" id="PON80619.1"/>
    </source>
</evidence>
<protein>
    <submittedName>
        <fullName evidence="4">Nucleic acid-binding, OB-fold containing protein</fullName>
    </submittedName>
</protein>
<dbReference type="GO" id="GO:0003700">
    <property type="term" value="F:DNA-binding transcription factor activity"/>
    <property type="evidence" value="ECO:0007669"/>
    <property type="project" value="TreeGrafter"/>
</dbReference>
<dbReference type="InterPro" id="IPR054502">
    <property type="entry name" value="bHLH-TF_ACT-like_plant"/>
</dbReference>
<evidence type="ECO:0000259" key="3">
    <source>
        <dbReference type="Pfam" id="PF22754"/>
    </source>
</evidence>
<dbReference type="Proteomes" id="UP000237105">
    <property type="component" value="Unassembled WGS sequence"/>
</dbReference>
<evidence type="ECO:0000313" key="5">
    <source>
        <dbReference type="Proteomes" id="UP000237105"/>
    </source>
</evidence>
<evidence type="ECO:0000256" key="1">
    <source>
        <dbReference type="ARBA" id="ARBA00004123"/>
    </source>
</evidence>
<dbReference type="PANTHER" id="PTHR31945:SF27">
    <property type="entry name" value="TRANSCRIPTION FACTOR BHLH35-LIKE PROTEIN"/>
    <property type="match status" value="1"/>
</dbReference>
<dbReference type="GO" id="GO:0005634">
    <property type="term" value="C:nucleus"/>
    <property type="evidence" value="ECO:0007669"/>
    <property type="project" value="UniProtKB-SubCell"/>
</dbReference>
<dbReference type="STRING" id="3476.A0A2P5E520"/>
<keyword evidence="5" id="KW-1185">Reference proteome</keyword>
<dbReference type="GO" id="GO:0043565">
    <property type="term" value="F:sequence-specific DNA binding"/>
    <property type="evidence" value="ECO:0007669"/>
    <property type="project" value="TreeGrafter"/>
</dbReference>
<keyword evidence="2" id="KW-0539">Nucleus</keyword>
<dbReference type="InterPro" id="IPR051358">
    <property type="entry name" value="TF_AMS/ICE1/BHLH6-like"/>
</dbReference>
<organism evidence="4 5">
    <name type="scientific">Parasponia andersonii</name>
    <name type="common">Sponia andersonii</name>
    <dbReference type="NCBI Taxonomy" id="3476"/>
    <lineage>
        <taxon>Eukaryota</taxon>
        <taxon>Viridiplantae</taxon>
        <taxon>Streptophyta</taxon>
        <taxon>Embryophyta</taxon>
        <taxon>Tracheophyta</taxon>
        <taxon>Spermatophyta</taxon>
        <taxon>Magnoliopsida</taxon>
        <taxon>eudicotyledons</taxon>
        <taxon>Gunneridae</taxon>
        <taxon>Pentapetalae</taxon>
        <taxon>rosids</taxon>
        <taxon>fabids</taxon>
        <taxon>Rosales</taxon>
        <taxon>Cannabaceae</taxon>
        <taxon>Parasponia</taxon>
    </lineage>
</organism>
<name>A0A2P5E520_PARAD</name>
<feature type="domain" description="Plant bHLH transcription factor ACT-like" evidence="3">
    <location>
        <begin position="79"/>
        <end position="161"/>
    </location>
</feature>
<comment type="subcellular location">
    <subcellularLocation>
        <location evidence="1">Nucleus</location>
    </subcellularLocation>
</comment>
<accession>A0A2P5E520</accession>
<sequence>MGSSSQRKRIAFRRNFHLLRALSTSKSHAKRRSVVMDACVYIYLLKLKLEAIKREYSNLVAIKEEYLKMMNHIHNPNKEVKVEKTEEGFMNVRVRCEKGEDTLVSVLETFEEMALQVFQARVSCTNDSFSMEATTAFVSDDPNQAQLDVRDVTRAITNAIEKK</sequence>
<comment type="caution">
    <text evidence="4">The sequence shown here is derived from an EMBL/GenBank/DDBJ whole genome shotgun (WGS) entry which is preliminary data.</text>
</comment>
<dbReference type="EMBL" id="JXTB01000001">
    <property type="protein sequence ID" value="PON80619.1"/>
    <property type="molecule type" value="Genomic_DNA"/>
</dbReference>
<reference evidence="5" key="1">
    <citation type="submission" date="2016-06" db="EMBL/GenBank/DDBJ databases">
        <title>Parallel loss of symbiosis genes in relatives of nitrogen-fixing non-legume Parasponia.</title>
        <authorList>
            <person name="Van Velzen R."/>
            <person name="Holmer R."/>
            <person name="Bu F."/>
            <person name="Rutten L."/>
            <person name="Van Zeijl A."/>
            <person name="Liu W."/>
            <person name="Santuari L."/>
            <person name="Cao Q."/>
            <person name="Sharma T."/>
            <person name="Shen D."/>
            <person name="Roswanjaya Y."/>
            <person name="Wardhani T."/>
            <person name="Kalhor M.S."/>
            <person name="Jansen J."/>
            <person name="Van den Hoogen J."/>
            <person name="Gungor B."/>
            <person name="Hartog M."/>
            <person name="Hontelez J."/>
            <person name="Verver J."/>
            <person name="Yang W.-C."/>
            <person name="Schijlen E."/>
            <person name="Repin R."/>
            <person name="Schilthuizen M."/>
            <person name="Schranz E."/>
            <person name="Heidstra R."/>
            <person name="Miyata K."/>
            <person name="Fedorova E."/>
            <person name="Kohlen W."/>
            <person name="Bisseling T."/>
            <person name="Smit S."/>
            <person name="Geurts R."/>
        </authorList>
    </citation>
    <scope>NUCLEOTIDE SEQUENCE [LARGE SCALE GENOMIC DNA]</scope>
    <source>
        <strain evidence="5">cv. WU1-14</strain>
    </source>
</reference>
<evidence type="ECO:0000256" key="2">
    <source>
        <dbReference type="ARBA" id="ARBA00023242"/>
    </source>
</evidence>
<dbReference type="OrthoDB" id="1057417at2759"/>
<dbReference type="PANTHER" id="PTHR31945">
    <property type="entry name" value="TRANSCRIPTION FACTOR SCREAM2-RELATED"/>
    <property type="match status" value="1"/>
</dbReference>